<evidence type="ECO:0000313" key="8">
    <source>
        <dbReference type="EMBL" id="MEA3568500.1"/>
    </source>
</evidence>
<evidence type="ECO:0000256" key="1">
    <source>
        <dbReference type="ARBA" id="ARBA00004651"/>
    </source>
</evidence>
<comment type="subcellular location">
    <subcellularLocation>
        <location evidence="1">Cell membrane</location>
        <topology evidence="1">Multi-pass membrane protein</topology>
    </subcellularLocation>
</comment>
<keyword evidence="4 6" id="KW-1133">Transmembrane helix</keyword>
<keyword evidence="2" id="KW-0813">Transport</keyword>
<organism evidence="8 9">
    <name type="scientific">Paenibacillus phoenicis</name>
    <dbReference type="NCBI Taxonomy" id="554117"/>
    <lineage>
        <taxon>Bacteria</taxon>
        <taxon>Bacillati</taxon>
        <taxon>Bacillota</taxon>
        <taxon>Bacilli</taxon>
        <taxon>Bacillales</taxon>
        <taxon>Paenibacillaceae</taxon>
        <taxon>Paenibacillus</taxon>
    </lineage>
</organism>
<accession>A0ABU5PEZ7</accession>
<comment type="caution">
    <text evidence="8">The sequence shown here is derived from an EMBL/GenBank/DDBJ whole genome shotgun (WGS) entry which is preliminary data.</text>
</comment>
<proteinExistence type="predicted"/>
<evidence type="ECO:0000256" key="6">
    <source>
        <dbReference type="SAM" id="Phobius"/>
    </source>
</evidence>
<reference evidence="8 9" key="1">
    <citation type="submission" date="2023-12" db="EMBL/GenBank/DDBJ databases">
        <title>Whole genome sequencing of Paenibacillus phoenicis isolated from the Phoenix Mars Lander spacecraft assembly facility.</title>
        <authorList>
            <person name="Garcia A."/>
            <person name="Venkateswaran K."/>
        </authorList>
    </citation>
    <scope>NUCLEOTIDE SEQUENCE [LARGE SCALE GENOMIC DNA]</scope>
    <source>
        <strain evidence="8 9">3PO2SA</strain>
    </source>
</reference>
<protein>
    <recommendedName>
        <fullName evidence="7">Major facilitator superfamily (MFS) profile domain-containing protein</fullName>
    </recommendedName>
</protein>
<keyword evidence="9" id="KW-1185">Reference proteome</keyword>
<evidence type="ECO:0000256" key="3">
    <source>
        <dbReference type="ARBA" id="ARBA00022692"/>
    </source>
</evidence>
<feature type="domain" description="Major facilitator superfamily (MFS) profile" evidence="7">
    <location>
        <begin position="1"/>
        <end position="65"/>
    </location>
</feature>
<dbReference type="InterPro" id="IPR011701">
    <property type="entry name" value="MFS"/>
</dbReference>
<dbReference type="PROSITE" id="PS50850">
    <property type="entry name" value="MFS"/>
    <property type="match status" value="1"/>
</dbReference>
<evidence type="ECO:0000313" key="9">
    <source>
        <dbReference type="Proteomes" id="UP001292216"/>
    </source>
</evidence>
<dbReference type="Gene3D" id="1.20.1250.20">
    <property type="entry name" value="MFS general substrate transporter like domains"/>
    <property type="match status" value="1"/>
</dbReference>
<gene>
    <name evidence="8" type="ORF">U9M73_00610</name>
</gene>
<evidence type="ECO:0000256" key="5">
    <source>
        <dbReference type="ARBA" id="ARBA00023136"/>
    </source>
</evidence>
<dbReference type="InterPro" id="IPR020846">
    <property type="entry name" value="MFS_dom"/>
</dbReference>
<sequence length="65" mass="7020">MFSPSFWILLAVRIVQASGAGAVVSLSMVTLSRYVPIQRRGKAMALIMSAVSLAALPPCFCCRKF</sequence>
<dbReference type="SUPFAM" id="SSF103473">
    <property type="entry name" value="MFS general substrate transporter"/>
    <property type="match status" value="1"/>
</dbReference>
<evidence type="ECO:0000259" key="7">
    <source>
        <dbReference type="PROSITE" id="PS50850"/>
    </source>
</evidence>
<dbReference type="Proteomes" id="UP001292216">
    <property type="component" value="Unassembled WGS sequence"/>
</dbReference>
<dbReference type="RefSeq" id="WP_323075897.1">
    <property type="nucleotide sequence ID" value="NZ_JAYERP010000001.1"/>
</dbReference>
<dbReference type="EMBL" id="JAYERP010000001">
    <property type="protein sequence ID" value="MEA3568500.1"/>
    <property type="molecule type" value="Genomic_DNA"/>
</dbReference>
<name>A0ABU5PEZ7_9BACL</name>
<keyword evidence="5 6" id="KW-0472">Membrane</keyword>
<evidence type="ECO:0000256" key="2">
    <source>
        <dbReference type="ARBA" id="ARBA00022448"/>
    </source>
</evidence>
<keyword evidence="3 6" id="KW-0812">Transmembrane</keyword>
<evidence type="ECO:0000256" key="4">
    <source>
        <dbReference type="ARBA" id="ARBA00022989"/>
    </source>
</evidence>
<feature type="transmembrane region" description="Helical" evidence="6">
    <location>
        <begin position="6"/>
        <end position="31"/>
    </location>
</feature>
<dbReference type="Pfam" id="PF07690">
    <property type="entry name" value="MFS_1"/>
    <property type="match status" value="1"/>
</dbReference>
<dbReference type="InterPro" id="IPR036259">
    <property type="entry name" value="MFS_trans_sf"/>
</dbReference>